<dbReference type="InterPro" id="IPR016181">
    <property type="entry name" value="Acyl_CoA_acyltransferase"/>
</dbReference>
<dbReference type="RefSeq" id="WP_173764388.1">
    <property type="nucleotide sequence ID" value="NZ_CP048836.1"/>
</dbReference>
<dbReference type="Proteomes" id="UP000501991">
    <property type="component" value="Chromosome"/>
</dbReference>
<dbReference type="GO" id="GO:0016740">
    <property type="term" value="F:transferase activity"/>
    <property type="evidence" value="ECO:0007669"/>
    <property type="project" value="UniProtKB-KW"/>
</dbReference>
<dbReference type="Pfam" id="PF04339">
    <property type="entry name" value="FemAB_like"/>
    <property type="match status" value="1"/>
</dbReference>
<evidence type="ECO:0000313" key="1">
    <source>
        <dbReference type="EMBL" id="QID17223.1"/>
    </source>
</evidence>
<name>A0A6C1B1I3_9RHOO</name>
<gene>
    <name evidence="1" type="ORF">G3580_05930</name>
</gene>
<keyword evidence="2" id="KW-1185">Reference proteome</keyword>
<evidence type="ECO:0000313" key="2">
    <source>
        <dbReference type="Proteomes" id="UP000501991"/>
    </source>
</evidence>
<organism evidence="1 2">
    <name type="scientific">Nitrogeniibacter mangrovi</name>
    <dbReference type="NCBI Taxonomy" id="2016596"/>
    <lineage>
        <taxon>Bacteria</taxon>
        <taxon>Pseudomonadati</taxon>
        <taxon>Pseudomonadota</taxon>
        <taxon>Betaproteobacteria</taxon>
        <taxon>Rhodocyclales</taxon>
        <taxon>Zoogloeaceae</taxon>
        <taxon>Nitrogeniibacter</taxon>
    </lineage>
</organism>
<dbReference type="Gene3D" id="3.40.630.30">
    <property type="match status" value="1"/>
</dbReference>
<dbReference type="SUPFAM" id="SSF55729">
    <property type="entry name" value="Acyl-CoA N-acyltransferases (Nat)"/>
    <property type="match status" value="1"/>
</dbReference>
<dbReference type="InterPro" id="IPR007434">
    <property type="entry name" value="FemAB-like"/>
</dbReference>
<protein>
    <submittedName>
        <fullName evidence="1">N-acetyltransferase</fullName>
    </submittedName>
</protein>
<accession>A0A6C1B1I3</accession>
<dbReference type="PANTHER" id="PTHR47017">
    <property type="entry name" value="ACYL-COA"/>
    <property type="match status" value="1"/>
</dbReference>
<keyword evidence="1" id="KW-0808">Transferase</keyword>
<dbReference type="PANTHER" id="PTHR47017:SF1">
    <property type="entry name" value="ACYL-COA"/>
    <property type="match status" value="1"/>
</dbReference>
<dbReference type="KEGG" id="azq:G3580_05930"/>
<proteinExistence type="predicted"/>
<reference evidence="1 2" key="1">
    <citation type="submission" date="2020-02" db="EMBL/GenBank/DDBJ databases">
        <title>Nitrogenibacter mangrovi gen. nov., sp. nov. isolated from mangrove sediment, a denitrifying betaproteobacterium.</title>
        <authorList>
            <person name="Liao H."/>
            <person name="Tian Y."/>
        </authorList>
    </citation>
    <scope>NUCLEOTIDE SEQUENCE [LARGE SCALE GENOMIC DNA]</scope>
    <source>
        <strain evidence="1 2">M9-3-2</strain>
    </source>
</reference>
<dbReference type="AlphaFoldDB" id="A0A6C1B1I3"/>
<sequence length="377" mass="43205">MPHPIRFIPRLADIDPAAWNALAGSQPCVQHAFLSAFEHSGAVGPGSGWHPRHATLWSDGQLIAAMPLYEKWHSWGEYVFDWAWAQAYEQHGLAYYPKWLSAIPFTPVPGRRLLGVSEAARTELLEAVLARVRASEHSSFHVLFPTAADARLLEGAGLMLRDGVQFHWQNAGYADFEAFLASLNRDKRKKIRQERRRVREAGITFRWLRGDEIDTEALEFFYRCYALTYALRRSMPYLNEAFFAQVHRDMPAHTRLLVADRAGEPVACAWFLMDDEALYGRYWGALEDISCLHFETCYYQAIEYAIAQGLQRFEGGAQGEHKLSRGLLSTPTCSAHWIRDTRFADAIDDFLRRERQGMSLYLDELNERQPFRTATAK</sequence>
<dbReference type="EMBL" id="CP048836">
    <property type="protein sequence ID" value="QID17223.1"/>
    <property type="molecule type" value="Genomic_DNA"/>
</dbReference>